<dbReference type="EMBL" id="NPDV01000005">
    <property type="protein sequence ID" value="PJZ53908.1"/>
    <property type="molecule type" value="Genomic_DNA"/>
</dbReference>
<keyword evidence="3" id="KW-1185">Reference proteome</keyword>
<evidence type="ECO:0000313" key="1">
    <source>
        <dbReference type="EMBL" id="PJZ53908.1"/>
    </source>
</evidence>
<protein>
    <submittedName>
        <fullName evidence="1">Uncharacterized protein</fullName>
    </submittedName>
</protein>
<accession>A0A2M9YQU0</accession>
<dbReference type="AlphaFoldDB" id="A0A2M9YQU0"/>
<dbReference type="Proteomes" id="UP000232188">
    <property type="component" value="Unassembled WGS sequence"/>
</dbReference>
<comment type="caution">
    <text evidence="1">The sequence shown here is derived from an EMBL/GenBank/DDBJ whole genome shotgun (WGS) entry which is preliminary data.</text>
</comment>
<dbReference type="EMBL" id="NPDU01000121">
    <property type="protein sequence ID" value="PJZ59526.1"/>
    <property type="molecule type" value="Genomic_DNA"/>
</dbReference>
<sequence length="61" mass="7302">METAALNRRVSTDSIFFRSFKVRLQRYAPFPQFHWNPIDGIEAPISKKEILDRYHVQRNPL</sequence>
<reference evidence="3 4" key="1">
    <citation type="submission" date="2017-07" db="EMBL/GenBank/DDBJ databases">
        <title>Leptospira spp. isolated from tropical soils.</title>
        <authorList>
            <person name="Thibeaux R."/>
            <person name="Iraola G."/>
            <person name="Ferres I."/>
            <person name="Bierque E."/>
            <person name="Girault D."/>
            <person name="Soupe-Gilbert M.-E."/>
            <person name="Picardeau M."/>
            <person name="Goarant C."/>
        </authorList>
    </citation>
    <scope>NUCLEOTIDE SEQUENCE [LARGE SCALE GENOMIC DNA]</scope>
    <source>
        <strain evidence="1 4">FH2-B-C1</strain>
        <strain evidence="2 3">FH2-B-D1</strain>
    </source>
</reference>
<dbReference type="Proteomes" id="UP000232149">
    <property type="component" value="Unassembled WGS sequence"/>
</dbReference>
<evidence type="ECO:0000313" key="3">
    <source>
        <dbReference type="Proteomes" id="UP000232149"/>
    </source>
</evidence>
<gene>
    <name evidence="2" type="ORF">CH376_23225</name>
    <name evidence="1" type="ORF">CH380_07850</name>
</gene>
<evidence type="ECO:0000313" key="4">
    <source>
        <dbReference type="Proteomes" id="UP000232188"/>
    </source>
</evidence>
<organism evidence="1 4">
    <name type="scientific">Leptospira adleri</name>
    <dbReference type="NCBI Taxonomy" id="2023186"/>
    <lineage>
        <taxon>Bacteria</taxon>
        <taxon>Pseudomonadati</taxon>
        <taxon>Spirochaetota</taxon>
        <taxon>Spirochaetia</taxon>
        <taxon>Leptospirales</taxon>
        <taxon>Leptospiraceae</taxon>
        <taxon>Leptospira</taxon>
    </lineage>
</organism>
<proteinExistence type="predicted"/>
<name>A0A2M9YQU0_9LEPT</name>
<evidence type="ECO:0000313" key="2">
    <source>
        <dbReference type="EMBL" id="PJZ59526.1"/>
    </source>
</evidence>